<protein>
    <submittedName>
        <fullName evidence="1">DUF1636 family protein</fullName>
    </submittedName>
</protein>
<dbReference type="InterPro" id="IPR012863">
    <property type="entry name" value="DUF1636"/>
</dbReference>
<dbReference type="SUPFAM" id="SSF52833">
    <property type="entry name" value="Thioredoxin-like"/>
    <property type="match status" value="1"/>
</dbReference>
<comment type="caution">
    <text evidence="1">The sequence shown here is derived from an EMBL/GenBank/DDBJ whole genome shotgun (WGS) entry which is preliminary data.</text>
</comment>
<proteinExistence type="predicted"/>
<reference evidence="1 2" key="1">
    <citation type="submission" date="2020-10" db="EMBL/GenBank/DDBJ databases">
        <authorList>
            <person name="Castelo-Branco R."/>
            <person name="Eusebio N."/>
            <person name="Adriana R."/>
            <person name="Vieira A."/>
            <person name="Brugerolle De Fraissinette N."/>
            <person name="Rezende De Castro R."/>
            <person name="Schneider M.P."/>
            <person name="Vasconcelos V."/>
            <person name="Leao P.N."/>
        </authorList>
    </citation>
    <scope>NUCLEOTIDE SEQUENCE [LARGE SCALE GENOMIC DNA]</scope>
    <source>
        <strain evidence="1 2">LEGE 06123</strain>
    </source>
</reference>
<keyword evidence="2" id="KW-1185">Reference proteome</keyword>
<gene>
    <name evidence="1" type="ORF">IQ230_08770</name>
</gene>
<dbReference type="EMBL" id="JADEWN010000017">
    <property type="protein sequence ID" value="MBE9190450.1"/>
    <property type="molecule type" value="Genomic_DNA"/>
</dbReference>
<evidence type="ECO:0000313" key="2">
    <source>
        <dbReference type="Proteomes" id="UP000651156"/>
    </source>
</evidence>
<dbReference type="InterPro" id="IPR036249">
    <property type="entry name" value="Thioredoxin-like_sf"/>
</dbReference>
<dbReference type="Proteomes" id="UP000651156">
    <property type="component" value="Unassembled WGS sequence"/>
</dbReference>
<sequence>MSCHVCAANFILYLSKSMNKHTLFICTTCASVWQDGNRVGESGGQQLLQQLQELAQTWALQNKFSIQAVECMSACNRACVIAFAAEGKLTYLFGDLPKEGSAPAILECATQYYTKSDGSLPWSERPEPLKKSILAKIPPLNIAASSSRN</sequence>
<accession>A0ABR9US38</accession>
<evidence type="ECO:0000313" key="1">
    <source>
        <dbReference type="EMBL" id="MBE9190450.1"/>
    </source>
</evidence>
<dbReference type="Pfam" id="PF07845">
    <property type="entry name" value="DUF1636"/>
    <property type="match status" value="1"/>
</dbReference>
<name>A0ABR9US38_9CHRO</name>
<organism evidence="1 2">
    <name type="scientific">Gloeocapsopsis crepidinum LEGE 06123</name>
    <dbReference type="NCBI Taxonomy" id="588587"/>
    <lineage>
        <taxon>Bacteria</taxon>
        <taxon>Bacillati</taxon>
        <taxon>Cyanobacteriota</taxon>
        <taxon>Cyanophyceae</taxon>
        <taxon>Oscillatoriophycideae</taxon>
        <taxon>Chroococcales</taxon>
        <taxon>Chroococcaceae</taxon>
        <taxon>Gloeocapsopsis</taxon>
    </lineage>
</organism>
<dbReference type="Gene3D" id="3.40.30.10">
    <property type="entry name" value="Glutaredoxin"/>
    <property type="match status" value="1"/>
</dbReference>